<keyword evidence="10" id="KW-1185">Reference proteome</keyword>
<evidence type="ECO:0000313" key="10">
    <source>
        <dbReference type="Proteomes" id="UP000005238"/>
    </source>
</evidence>
<dbReference type="VEuPathDB" id="FungiDB:KRP22_1464"/>
<dbReference type="VEuPathDB" id="FungiDB:KRP22_1463"/>
<proteinExistence type="inferred from homology"/>
<dbReference type="EC" id="3.4.16.-" evidence="7"/>
<dbReference type="Pfam" id="PF00450">
    <property type="entry name" value="Peptidase_S10"/>
    <property type="match status" value="4"/>
</dbReference>
<keyword evidence="5 7" id="KW-0378">Hydrolase</keyword>
<feature type="transmembrane region" description="Helical" evidence="8">
    <location>
        <begin position="30"/>
        <end position="51"/>
    </location>
</feature>
<dbReference type="VEuPathDB" id="FungiDB:KRP23_1177"/>
<dbReference type="VEuPathDB" id="FungiDB:KRP23_1178"/>
<reference evidence="10" key="1">
    <citation type="journal article" date="2006" name="Science">
        <title>Phytophthora genome sequences uncover evolutionary origins and mechanisms of pathogenesis.</title>
        <authorList>
            <person name="Tyler B.M."/>
            <person name="Tripathy S."/>
            <person name="Zhang X."/>
            <person name="Dehal P."/>
            <person name="Jiang R.H."/>
            <person name="Aerts A."/>
            <person name="Arredondo F.D."/>
            <person name="Baxter L."/>
            <person name="Bensasson D."/>
            <person name="Beynon J.L."/>
            <person name="Chapman J."/>
            <person name="Damasceno C.M."/>
            <person name="Dorrance A.E."/>
            <person name="Dou D."/>
            <person name="Dickerman A.W."/>
            <person name="Dubchak I.L."/>
            <person name="Garbelotto M."/>
            <person name="Gijzen M."/>
            <person name="Gordon S.G."/>
            <person name="Govers F."/>
            <person name="Grunwald N.J."/>
            <person name="Huang W."/>
            <person name="Ivors K.L."/>
            <person name="Jones R.W."/>
            <person name="Kamoun S."/>
            <person name="Krampis K."/>
            <person name="Lamour K.H."/>
            <person name="Lee M.K."/>
            <person name="McDonald W.H."/>
            <person name="Medina M."/>
            <person name="Meijer H.J."/>
            <person name="Nordberg E.K."/>
            <person name="Maclean D.J."/>
            <person name="Ospina-Giraldo M.D."/>
            <person name="Morris P.F."/>
            <person name="Phuntumart V."/>
            <person name="Putnam N.H."/>
            <person name="Rash S."/>
            <person name="Rose J.K."/>
            <person name="Sakihama Y."/>
            <person name="Salamov A.A."/>
            <person name="Savidor A."/>
            <person name="Scheuring C.F."/>
            <person name="Smith B.M."/>
            <person name="Sobral B.W."/>
            <person name="Terry A."/>
            <person name="Torto-Alalibo T.A."/>
            <person name="Win J."/>
            <person name="Xu Z."/>
            <person name="Zhang H."/>
            <person name="Grigoriev I.V."/>
            <person name="Rokhsar D.S."/>
            <person name="Boore J.L."/>
        </authorList>
    </citation>
    <scope>NUCLEOTIDE SEQUENCE [LARGE SCALE GENOMIC DNA]</scope>
    <source>
        <strain evidence="10">Pr102</strain>
    </source>
</reference>
<dbReference type="InterPro" id="IPR033124">
    <property type="entry name" value="Ser_caboxypep_his_AS"/>
</dbReference>
<dbReference type="EMBL" id="DS566019">
    <property type="status" value="NOT_ANNOTATED_CDS"/>
    <property type="molecule type" value="Genomic_DNA"/>
</dbReference>
<dbReference type="InterPro" id="IPR001563">
    <property type="entry name" value="Peptidase_S10"/>
</dbReference>
<dbReference type="Proteomes" id="UP000005238">
    <property type="component" value="Unassembled WGS sequence"/>
</dbReference>
<dbReference type="GO" id="GO:0004185">
    <property type="term" value="F:serine-type carboxypeptidase activity"/>
    <property type="evidence" value="ECO:0000318"/>
    <property type="project" value="GO_Central"/>
</dbReference>
<name>H3GL35_PHYRM</name>
<dbReference type="FunFam" id="1.10.287.410:FF:000002">
    <property type="entry name" value="Carboxypeptidase"/>
    <property type="match status" value="2"/>
</dbReference>
<dbReference type="Gene3D" id="1.10.287.410">
    <property type="match status" value="2"/>
</dbReference>
<evidence type="ECO:0000256" key="8">
    <source>
        <dbReference type="SAM" id="Phobius"/>
    </source>
</evidence>
<evidence type="ECO:0000256" key="4">
    <source>
        <dbReference type="ARBA" id="ARBA00022729"/>
    </source>
</evidence>
<dbReference type="HOGENOM" id="CLU_004116_0_0_1"/>
<dbReference type="PANTHER" id="PTHR11802:SF113">
    <property type="entry name" value="SERINE CARBOXYPEPTIDASE CTSA-4.1"/>
    <property type="match status" value="1"/>
</dbReference>
<evidence type="ECO:0000256" key="7">
    <source>
        <dbReference type="RuleBase" id="RU361156"/>
    </source>
</evidence>
<dbReference type="PROSITE" id="PS00131">
    <property type="entry name" value="CARBOXYPEPT_SER_SER"/>
    <property type="match status" value="3"/>
</dbReference>
<sequence length="1399" mass="155406">MARLNEKTLLLPAVQAIYGSTSNKLKIKRCLIILSVVAAVILSGLSVWWLFFDAHEAAADSICGDTKNEAGYIKLSNKVDDHYFYWFFEAKHNASTAPLVIWLTGGPGGSSMLALFKENGPCRIQPDLTTKVHPYAWTHEANMIWLDQPTSVGFSYSSGGDHDYNEADVGENLYWFLQGFMEKHPEFEGQEFFLTGESYAGHYVPGAAHYIWEQNKKDDSLSEVKSINLQGIAIGNGWTDSVVQHLHTSDMLDNSYNVTLLDESAAQQLRMDAAKCSEESCDWVDFGFCHGVPLIEEFLAQDKVHKYLNVDRDWVGGSDEVSDNFVVDYLQSFDGYVADLLNGGIRVLLYVGDADTMCNWAGNKAWIDALEWDGKEAFNAAKEKPFLAQDLLNKTAALTTAGIARSFDNLALICTDVRLIRRLASQLAVSVYKMASGELSPLVGRDPERIRDSSKKALVLKVVLGGALLALALWLVQDHGHSETSTTEGSFVCGVANSSAGHIKLANKKDDYYFYWFYESRSSPETDPLVLWLTGGPGSSSMFALLTENGPCTIQPDLSTKLNPYAWNSNANVIWLDQPTGVGFSFGSPADKDYNETNVGENIFWFLQGFLEQHPQLQGREFFVTGESYGGHYVPAAAHYIWSVNKAGKLDSEVSTINLQGFAIGNGLTNPVVQYAYYQDMNHNRYNITLLTDAAEQQMKTDSVECIQLTRECQLGPRNGTICKVAQACWSEKLVAPFSSANRDGYDIRQPCNNSDPNSACDDHPIIAEYLNSAAVRKYLSVDERAPAWHRDSAEVEETFTAGDWSMPFHEYVADMLDDGLRVLIYAGDADLMCNWIGNRAWTLDLEWEGKEDYNAAADRSFISHDPLLPDQDQAVVAGVVRSFENFAFVRVYDAGHMVPMNQPAVSLDLINRSHNSIVTMASETTPLRWNVRAAEIHRQKRIATMVALGTLTLVVVVVLGCAAIENNSPTLCAIPDAGSDSTTCGSAANEAGYIKLPNKQDDHLFYWFFESRNRPTTDPLVLWLSGGPGVSSLMTLLSENGPCFVNEDLSTELNPNSWNSEANVIWLDQPSNVGYSYGSVADADHDEKDVQENIFWFLQGFLDKHPEFEDRPLFLTGESYAGHYIPAAAHKIHRENKAKTSRRLNLKGIAIGNGLTNTVVQSEHGLDMVNNSYNIKLMDDETLAKAKIAATQCTALVTACQTNSSACIDAAEFCQFNVMGSYVPAGRNMMDIRQECTELDPINCYGDLIQRITSYLNSDDVRSYLNVLDVHPAPWQSVEADVEAAFAFDMMKTFEQDVAALLQESSVRVLIYHGDADLVCNWYGGLAWTRALQWPHQREFQSAEEHAFEVDARDAGSVWTYAGLLTFLRVFNAGHLAPMDQPEVALEMINRFLRNEAL</sequence>
<dbReference type="VEuPathDB" id="FungiDB:KRP23_1179"/>
<keyword evidence="8" id="KW-0812">Transmembrane</keyword>
<evidence type="ECO:0000256" key="3">
    <source>
        <dbReference type="ARBA" id="ARBA00022670"/>
    </source>
</evidence>
<evidence type="ECO:0000256" key="5">
    <source>
        <dbReference type="ARBA" id="ARBA00022801"/>
    </source>
</evidence>
<dbReference type="GO" id="GO:0006508">
    <property type="term" value="P:proteolysis"/>
    <property type="evidence" value="ECO:0007669"/>
    <property type="project" value="UniProtKB-KW"/>
</dbReference>
<evidence type="ECO:0000256" key="1">
    <source>
        <dbReference type="ARBA" id="ARBA00009431"/>
    </source>
</evidence>
<dbReference type="SUPFAM" id="SSF53474">
    <property type="entry name" value="alpha/beta-Hydrolases"/>
    <property type="match status" value="3"/>
</dbReference>
<dbReference type="EnsemblProtists" id="Phyra77043">
    <property type="protein sequence ID" value="Phyra77043"/>
    <property type="gene ID" value="Phyra77043"/>
</dbReference>
<dbReference type="eggNOG" id="KOG1282">
    <property type="taxonomic scope" value="Eukaryota"/>
</dbReference>
<comment type="similarity">
    <text evidence="1 7">Belongs to the peptidase S10 family.</text>
</comment>
<dbReference type="Gene3D" id="3.40.50.1820">
    <property type="entry name" value="alpha/beta hydrolase"/>
    <property type="match status" value="3"/>
</dbReference>
<keyword evidence="2 7" id="KW-0121">Carboxypeptidase</keyword>
<keyword evidence="8" id="KW-0472">Membrane</keyword>
<dbReference type="PANTHER" id="PTHR11802">
    <property type="entry name" value="SERINE PROTEASE FAMILY S10 SERINE CARBOXYPEPTIDASE"/>
    <property type="match status" value="1"/>
</dbReference>
<dbReference type="OMA" id="FSTNARE"/>
<dbReference type="PRINTS" id="PR00724">
    <property type="entry name" value="CRBOXYPTASEC"/>
</dbReference>
<dbReference type="InParanoid" id="H3GL35"/>
<reference evidence="9" key="2">
    <citation type="submission" date="2015-06" db="UniProtKB">
        <authorList>
            <consortium name="EnsemblProtists"/>
        </authorList>
    </citation>
    <scope>IDENTIFICATION</scope>
    <source>
        <strain evidence="9">Pr102</strain>
    </source>
</reference>
<evidence type="ECO:0000313" key="9">
    <source>
        <dbReference type="EnsemblProtists" id="Phyra77043"/>
    </source>
</evidence>
<dbReference type="VEuPathDB" id="FungiDB:KRP22_1465"/>
<dbReference type="InterPro" id="IPR018202">
    <property type="entry name" value="Ser_caboxypep_ser_AS"/>
</dbReference>
<keyword evidence="8" id="KW-1133">Transmembrane helix</keyword>
<keyword evidence="6" id="KW-0325">Glycoprotein</keyword>
<dbReference type="PROSITE" id="PS00560">
    <property type="entry name" value="CARBOXYPEPT_SER_HIS"/>
    <property type="match status" value="2"/>
</dbReference>
<protein>
    <recommendedName>
        <fullName evidence="7">Carboxypeptidase</fullName>
        <ecNumber evidence="7">3.4.16.-</ecNumber>
    </recommendedName>
</protein>
<evidence type="ECO:0000256" key="2">
    <source>
        <dbReference type="ARBA" id="ARBA00022645"/>
    </source>
</evidence>
<dbReference type="Gene3D" id="3.40.50.12670">
    <property type="match status" value="1"/>
</dbReference>
<organism evidence="9 10">
    <name type="scientific">Phytophthora ramorum</name>
    <name type="common">Sudden oak death agent</name>
    <dbReference type="NCBI Taxonomy" id="164328"/>
    <lineage>
        <taxon>Eukaryota</taxon>
        <taxon>Sar</taxon>
        <taxon>Stramenopiles</taxon>
        <taxon>Oomycota</taxon>
        <taxon>Peronosporomycetes</taxon>
        <taxon>Peronosporales</taxon>
        <taxon>Peronosporaceae</taxon>
        <taxon>Phytophthora</taxon>
    </lineage>
</organism>
<keyword evidence="3 7" id="KW-0645">Protease</keyword>
<evidence type="ECO:0000256" key="6">
    <source>
        <dbReference type="ARBA" id="ARBA00023180"/>
    </source>
</evidence>
<dbReference type="InterPro" id="IPR029058">
    <property type="entry name" value="AB_hydrolase_fold"/>
</dbReference>
<accession>H3GL35</accession>
<keyword evidence="4" id="KW-0732">Signal</keyword>